<dbReference type="InterPro" id="IPR038570">
    <property type="entry name" value="HicA_sf"/>
</dbReference>
<accession>A0A8S5TCR3</accession>
<organism evidence="1">
    <name type="scientific">Siphoviridae sp. ctNZc11</name>
    <dbReference type="NCBI Taxonomy" id="2827858"/>
    <lineage>
        <taxon>Viruses</taxon>
        <taxon>Duplodnaviria</taxon>
        <taxon>Heunggongvirae</taxon>
        <taxon>Uroviricota</taxon>
        <taxon>Caudoviricetes</taxon>
    </lineage>
</organism>
<protein>
    <submittedName>
        <fullName evidence="1">HICA protein</fullName>
    </submittedName>
</protein>
<sequence length="93" mass="10992">MTVFKSRKVVSSLKRKGFVEEPRDHMTYTLCDEDGKLTTIWTKVSHNGQDINKYLIKQMSNQTRLSKEDFEDLINCPLSKEMYYKKLRDKGLL</sequence>
<evidence type="ECO:0000313" key="1">
    <source>
        <dbReference type="EMBL" id="DAF60775.1"/>
    </source>
</evidence>
<dbReference type="EMBL" id="BK032797">
    <property type="protein sequence ID" value="DAF60775.1"/>
    <property type="molecule type" value="Genomic_DNA"/>
</dbReference>
<proteinExistence type="predicted"/>
<dbReference type="SUPFAM" id="SSF54786">
    <property type="entry name" value="YcfA/nrd intein domain"/>
    <property type="match status" value="1"/>
</dbReference>
<reference evidence="1" key="1">
    <citation type="journal article" date="2021" name="Proc. Natl. Acad. Sci. U.S.A.">
        <title>A Catalog of Tens of Thousands of Viruses from Human Metagenomes Reveals Hidden Associations with Chronic Diseases.</title>
        <authorList>
            <person name="Tisza M.J."/>
            <person name="Buck C.B."/>
        </authorList>
    </citation>
    <scope>NUCLEOTIDE SEQUENCE</scope>
    <source>
        <strain evidence="1">CtNZc11</strain>
    </source>
</reference>
<dbReference type="Gene3D" id="3.30.920.30">
    <property type="entry name" value="Hypothetical protein"/>
    <property type="match status" value="1"/>
</dbReference>
<name>A0A8S5TCR3_9CAUD</name>